<evidence type="ECO:0000313" key="3">
    <source>
        <dbReference type="EMBL" id="CAD9706965.1"/>
    </source>
</evidence>
<dbReference type="InterPro" id="IPR045099">
    <property type="entry name" value="PITH1-like"/>
</dbReference>
<dbReference type="Gene3D" id="2.60.120.470">
    <property type="entry name" value="PITH domain"/>
    <property type="match status" value="1"/>
</dbReference>
<dbReference type="PANTHER" id="PTHR12175">
    <property type="entry name" value="AD039 HT014 THIOREDOXIN FAMILY TRP26"/>
    <property type="match status" value="1"/>
</dbReference>
<proteinExistence type="inferred from homology"/>
<dbReference type="PANTHER" id="PTHR12175:SF5">
    <property type="entry name" value="OS03G0795500 PROTEIN"/>
    <property type="match status" value="1"/>
</dbReference>
<dbReference type="PROSITE" id="PS51532">
    <property type="entry name" value="PITH"/>
    <property type="match status" value="1"/>
</dbReference>
<dbReference type="AlphaFoldDB" id="A0A7S2SRN7"/>
<organism evidence="3">
    <name type="scientific">Rhizochromulina marina</name>
    <dbReference type="NCBI Taxonomy" id="1034831"/>
    <lineage>
        <taxon>Eukaryota</taxon>
        <taxon>Sar</taxon>
        <taxon>Stramenopiles</taxon>
        <taxon>Ochrophyta</taxon>
        <taxon>Dictyochophyceae</taxon>
        <taxon>Rhizochromulinales</taxon>
        <taxon>Rhizochromulina</taxon>
    </lineage>
</organism>
<dbReference type="InterPro" id="IPR037047">
    <property type="entry name" value="PITH_dom_sf"/>
</dbReference>
<evidence type="ECO:0000256" key="1">
    <source>
        <dbReference type="ARBA" id="ARBA00025788"/>
    </source>
</evidence>
<dbReference type="GO" id="GO:0005737">
    <property type="term" value="C:cytoplasm"/>
    <property type="evidence" value="ECO:0007669"/>
    <property type="project" value="UniProtKB-ARBA"/>
</dbReference>
<protein>
    <recommendedName>
        <fullName evidence="2">PITH domain-containing protein</fullName>
    </recommendedName>
</protein>
<gene>
    <name evidence="3" type="ORF">RMAR1173_LOCUS17956</name>
</gene>
<evidence type="ECO:0000259" key="2">
    <source>
        <dbReference type="PROSITE" id="PS51532"/>
    </source>
</evidence>
<dbReference type="InterPro" id="IPR010400">
    <property type="entry name" value="PITH_dom"/>
</dbReference>
<reference evidence="3" key="1">
    <citation type="submission" date="2021-01" db="EMBL/GenBank/DDBJ databases">
        <authorList>
            <person name="Corre E."/>
            <person name="Pelletier E."/>
            <person name="Niang G."/>
            <person name="Scheremetjew M."/>
            <person name="Finn R."/>
            <person name="Kale V."/>
            <person name="Holt S."/>
            <person name="Cochrane G."/>
            <person name="Meng A."/>
            <person name="Brown T."/>
            <person name="Cohen L."/>
        </authorList>
    </citation>
    <scope>NUCLEOTIDE SEQUENCE</scope>
    <source>
        <strain evidence="3">CCMP1243</strain>
    </source>
</reference>
<feature type="domain" description="PITH" evidence="2">
    <location>
        <begin position="1"/>
        <end position="164"/>
    </location>
</feature>
<name>A0A7S2SRN7_9STRA</name>
<accession>A0A7S2SRN7</accession>
<dbReference type="SUPFAM" id="SSF49785">
    <property type="entry name" value="Galactose-binding domain-like"/>
    <property type="match status" value="1"/>
</dbReference>
<dbReference type="InterPro" id="IPR008979">
    <property type="entry name" value="Galactose-bd-like_sf"/>
</dbReference>
<comment type="similarity">
    <text evidence="1">Belongs to the PITHD1 family.</text>
</comment>
<dbReference type="EMBL" id="HBHJ01027135">
    <property type="protein sequence ID" value="CAD9706965.1"/>
    <property type="molecule type" value="Transcribed_RNA"/>
</dbReference>
<sequence>MAASQAEDLSPVIDKGQSFCLNEDAAHSFGNLFIGDETLFLRSSSDDQLIILISFKDTVKLESVSFVAPIGDESPSTVKLFINNPSMDFSDCEEGKPVQALELTPEDLAADSVTNLYSVKFQRVNSLTIFVEESTGGDLTQISGLKLFGTTVQGTNMAEFKKVG</sequence>
<dbReference type="Pfam" id="PF06201">
    <property type="entry name" value="PITH"/>
    <property type="match status" value="1"/>
</dbReference>